<evidence type="ECO:0008006" key="3">
    <source>
        <dbReference type="Google" id="ProtNLM"/>
    </source>
</evidence>
<evidence type="ECO:0000313" key="2">
    <source>
        <dbReference type="Proteomes" id="UP000184287"/>
    </source>
</evidence>
<dbReference type="PROSITE" id="PS51257">
    <property type="entry name" value="PROKAR_LIPOPROTEIN"/>
    <property type="match status" value="1"/>
</dbReference>
<gene>
    <name evidence="1" type="ORF">SAMN04488522_102159</name>
</gene>
<dbReference type="STRING" id="288992.SAMN04488522_102159"/>
<proteinExistence type="predicted"/>
<keyword evidence="2" id="KW-1185">Reference proteome</keyword>
<protein>
    <recommendedName>
        <fullName evidence="3">DUF4843 domain-containing protein</fullName>
    </recommendedName>
</protein>
<dbReference type="Proteomes" id="UP000184287">
    <property type="component" value="Unassembled WGS sequence"/>
</dbReference>
<accession>A0A1M4Z254</accession>
<evidence type="ECO:0000313" key="1">
    <source>
        <dbReference type="EMBL" id="SHF12154.1"/>
    </source>
</evidence>
<dbReference type="InterPro" id="IPR032299">
    <property type="entry name" value="DUF4843"/>
</dbReference>
<name>A0A1M4Z254_9SPHI</name>
<reference evidence="2" key="1">
    <citation type="submission" date="2016-11" db="EMBL/GenBank/DDBJ databases">
        <authorList>
            <person name="Varghese N."/>
            <person name="Submissions S."/>
        </authorList>
    </citation>
    <scope>NUCLEOTIDE SEQUENCE [LARGE SCALE GENOMIC DNA]</scope>
    <source>
        <strain evidence="2">DSM 16990</strain>
    </source>
</reference>
<dbReference type="Pfam" id="PF16132">
    <property type="entry name" value="DUF4843"/>
    <property type="match status" value="1"/>
</dbReference>
<organism evidence="1 2">
    <name type="scientific">Pedobacter caeni</name>
    <dbReference type="NCBI Taxonomy" id="288992"/>
    <lineage>
        <taxon>Bacteria</taxon>
        <taxon>Pseudomonadati</taxon>
        <taxon>Bacteroidota</taxon>
        <taxon>Sphingobacteriia</taxon>
        <taxon>Sphingobacteriales</taxon>
        <taxon>Sphingobacteriaceae</taxon>
        <taxon>Pedobacter</taxon>
    </lineage>
</organism>
<sequence length="243" mass="27427">MSLEINKTMKITAAMCLAIGAMMLSSCVKDKLIMYKDEAHLYIEKVASDVSKDSTSYSFAVKKAEILQDTVYVKVRIMGKAANSPREIILEPSGKSTAIAGQHYKLLPYVMPADSFKMSLPVVVLRSPDLEKKEVFLELNVVASKDFMPGITKQLGYKIKINDFFSKPDNWDQRLAVFFGVFSEVKFAFIFKTLGMSTFAYPEQVPYSQMTYLKIKLKNALAEDEKINGLMMDEFGNRVTFPN</sequence>
<dbReference type="AlphaFoldDB" id="A0A1M4Z254"/>
<dbReference type="EMBL" id="FQUQ01000002">
    <property type="protein sequence ID" value="SHF12154.1"/>
    <property type="molecule type" value="Genomic_DNA"/>
</dbReference>